<organism evidence="3 4">
    <name type="scientific">Noviherbaspirillum autotrophicum</name>
    <dbReference type="NCBI Taxonomy" id="709839"/>
    <lineage>
        <taxon>Bacteria</taxon>
        <taxon>Pseudomonadati</taxon>
        <taxon>Pseudomonadota</taxon>
        <taxon>Betaproteobacteria</taxon>
        <taxon>Burkholderiales</taxon>
        <taxon>Oxalobacteraceae</taxon>
        <taxon>Noviherbaspirillum</taxon>
    </lineage>
</organism>
<accession>A0A0C2BKC2</accession>
<dbReference type="AlphaFoldDB" id="A0A0C2BKC2"/>
<dbReference type="Pfam" id="PF02371">
    <property type="entry name" value="Transposase_20"/>
    <property type="match status" value="1"/>
</dbReference>
<keyword evidence="4" id="KW-1185">Reference proteome</keyword>
<dbReference type="GO" id="GO:0006313">
    <property type="term" value="P:DNA transposition"/>
    <property type="evidence" value="ECO:0007669"/>
    <property type="project" value="InterPro"/>
</dbReference>
<name>A0A0C2BKC2_9BURK</name>
<dbReference type="GO" id="GO:0003677">
    <property type="term" value="F:DNA binding"/>
    <property type="evidence" value="ECO:0007669"/>
    <property type="project" value="InterPro"/>
</dbReference>
<feature type="domain" description="Transposase IS110-like N-terminal" evidence="1">
    <location>
        <begin position="7"/>
        <end position="147"/>
    </location>
</feature>
<dbReference type="PANTHER" id="PTHR33055:SF3">
    <property type="entry name" value="PUTATIVE TRANSPOSASE FOR IS117-RELATED"/>
    <property type="match status" value="1"/>
</dbReference>
<dbReference type="Pfam" id="PF01548">
    <property type="entry name" value="DEDD_Tnp_IS110"/>
    <property type="match status" value="1"/>
</dbReference>
<reference evidence="3 4" key="1">
    <citation type="submission" date="2014-12" db="EMBL/GenBank/DDBJ databases">
        <title>Denitrispirillum autotrophicum gen. nov., sp. nov., Denitrifying, Facultatively Autotrophic Bacteria Isolated from Rice Paddy Soil.</title>
        <authorList>
            <person name="Ishii S."/>
            <person name="Ashida N."/>
            <person name="Ohno H."/>
            <person name="Otsuka S."/>
            <person name="Yokota A."/>
            <person name="Senoo K."/>
        </authorList>
    </citation>
    <scope>NUCLEOTIDE SEQUENCE [LARGE SCALE GENOMIC DNA]</scope>
    <source>
        <strain evidence="3 4">TSA66</strain>
    </source>
</reference>
<evidence type="ECO:0000259" key="1">
    <source>
        <dbReference type="Pfam" id="PF01548"/>
    </source>
</evidence>
<sequence length="356" mass="39392">MHQLTTIGIDLVKDVIAVCIMDQRGAVTEQRVLRREAFERWAAQLAPALVAMEACGSAHHWGRWFAARGHTTRLIAPEFVVPFRKGGKNDTADAEAVAIAARQPTMRFVPIKTADQQAMLAWHCAREGWKEERVALLNRVRGLLAEYGVVIPRSPERLLTALPALTEDARLPDRIHALLLEVREQLSALHARLAKCDAHIAAHANHSTAAQRAMQLTGVGPVTASALAATVPDARVFRNGRRFGAWLGLTPRQHSSGGKTRLGRISLHGNVYLRNLLIQGARSTLQSALRADPAKANRLQRWISALYGRKGYFKTVIAIANKHARMLWAMLARDENYDASAWQRHPMTSIASPKNP</sequence>
<evidence type="ECO:0000313" key="4">
    <source>
        <dbReference type="Proteomes" id="UP000031572"/>
    </source>
</evidence>
<feature type="domain" description="Transposase IS116/IS110/IS902 C-terminal" evidence="2">
    <location>
        <begin position="211"/>
        <end position="286"/>
    </location>
</feature>
<dbReference type="InterPro" id="IPR002525">
    <property type="entry name" value="Transp_IS110-like_N"/>
</dbReference>
<dbReference type="RefSeq" id="WP_040040456.1">
    <property type="nucleotide sequence ID" value="NZ_JWJG01000028.1"/>
</dbReference>
<dbReference type="OrthoDB" id="5289737at2"/>
<dbReference type="InterPro" id="IPR047650">
    <property type="entry name" value="Transpos_IS110"/>
</dbReference>
<dbReference type="EMBL" id="JWJG01000028">
    <property type="protein sequence ID" value="KIF81700.1"/>
    <property type="molecule type" value="Genomic_DNA"/>
</dbReference>
<protein>
    <submittedName>
        <fullName evidence="3">Transposase</fullName>
    </submittedName>
</protein>
<dbReference type="Proteomes" id="UP000031572">
    <property type="component" value="Unassembled WGS sequence"/>
</dbReference>
<proteinExistence type="predicted"/>
<dbReference type="PANTHER" id="PTHR33055">
    <property type="entry name" value="TRANSPOSASE FOR INSERTION SEQUENCE ELEMENT IS1111A"/>
    <property type="match status" value="1"/>
</dbReference>
<dbReference type="NCBIfam" id="NF033542">
    <property type="entry name" value="transpos_IS110"/>
    <property type="match status" value="1"/>
</dbReference>
<evidence type="ECO:0000313" key="3">
    <source>
        <dbReference type="EMBL" id="KIF81700.1"/>
    </source>
</evidence>
<evidence type="ECO:0000259" key="2">
    <source>
        <dbReference type="Pfam" id="PF02371"/>
    </source>
</evidence>
<comment type="caution">
    <text evidence="3">The sequence shown here is derived from an EMBL/GenBank/DDBJ whole genome shotgun (WGS) entry which is preliminary data.</text>
</comment>
<gene>
    <name evidence="3" type="ORF">TSA66_14320</name>
</gene>
<dbReference type="InterPro" id="IPR003346">
    <property type="entry name" value="Transposase_20"/>
</dbReference>
<dbReference type="GO" id="GO:0004803">
    <property type="term" value="F:transposase activity"/>
    <property type="evidence" value="ECO:0007669"/>
    <property type="project" value="InterPro"/>
</dbReference>